<evidence type="ECO:0000259" key="2">
    <source>
        <dbReference type="Pfam" id="PF12804"/>
    </source>
</evidence>
<dbReference type="Proteomes" id="UP000093694">
    <property type="component" value="Unassembled WGS sequence"/>
</dbReference>
<dbReference type="CDD" id="cd04182">
    <property type="entry name" value="GT_2_like_f"/>
    <property type="match status" value="1"/>
</dbReference>
<dbReference type="CDD" id="cd00077">
    <property type="entry name" value="HDc"/>
    <property type="match status" value="1"/>
</dbReference>
<feature type="domain" description="HD" evidence="1">
    <location>
        <begin position="223"/>
        <end position="313"/>
    </location>
</feature>
<feature type="domain" description="MobA-like NTP transferase" evidence="2">
    <location>
        <begin position="8"/>
        <end position="166"/>
    </location>
</feature>
<keyword evidence="3" id="KW-0548">Nucleotidyltransferase</keyword>
<evidence type="ECO:0000313" key="6">
    <source>
        <dbReference type="Proteomes" id="UP000093694"/>
    </source>
</evidence>
<dbReference type="EMBL" id="LITQ01000022">
    <property type="protein sequence ID" value="OAA92054.1"/>
    <property type="molecule type" value="Genomic_DNA"/>
</dbReference>
<dbReference type="AlphaFoldDB" id="A0A166SDZ6"/>
<proteinExistence type="predicted"/>
<dbReference type="EC" id="2.7.7.76" evidence="3"/>
<evidence type="ECO:0000259" key="1">
    <source>
        <dbReference type="Pfam" id="PF01966"/>
    </source>
</evidence>
<evidence type="ECO:0000313" key="3">
    <source>
        <dbReference type="EMBL" id="OAA92054.1"/>
    </source>
</evidence>
<dbReference type="Pfam" id="PF12804">
    <property type="entry name" value="NTP_transf_3"/>
    <property type="match status" value="1"/>
</dbReference>
<dbReference type="InterPro" id="IPR029044">
    <property type="entry name" value="Nucleotide-diphossugar_trans"/>
</dbReference>
<dbReference type="Pfam" id="PF01966">
    <property type="entry name" value="HD"/>
    <property type="match status" value="1"/>
</dbReference>
<reference evidence="4 6" key="2">
    <citation type="journal article" date="2016" name="Front. Microbiol.">
        <title>Industrial Acetogenic Biocatalysts: A Comparative Metabolic and Genomic Analysis.</title>
        <authorList>
            <person name="Bengelsdorf F."/>
            <person name="Poehlein A."/>
            <person name="Sonja S."/>
            <person name="Erz C."/>
            <person name="Hummel T."/>
            <person name="Hoffmeister S."/>
            <person name="Daniel R."/>
            <person name="Durre P."/>
        </authorList>
    </citation>
    <scope>NUCLEOTIDE SEQUENCE [LARGE SCALE GENOMIC DNA]</scope>
    <source>
        <strain evidence="4 6">PTA-10522</strain>
    </source>
</reference>
<keyword evidence="3" id="KW-0808">Transferase</keyword>
<accession>A0A166SDZ6</accession>
<dbReference type="InterPro" id="IPR006674">
    <property type="entry name" value="HD_domain"/>
</dbReference>
<dbReference type="Proteomes" id="UP000077384">
    <property type="component" value="Unassembled WGS sequence"/>
</dbReference>
<dbReference type="Gene3D" id="3.90.550.10">
    <property type="entry name" value="Spore Coat Polysaccharide Biosynthesis Protein SpsA, Chain A"/>
    <property type="match status" value="1"/>
</dbReference>
<organism evidence="3 5">
    <name type="scientific">Clostridium coskatii</name>
    <dbReference type="NCBI Taxonomy" id="1705578"/>
    <lineage>
        <taxon>Bacteria</taxon>
        <taxon>Bacillati</taxon>
        <taxon>Bacillota</taxon>
        <taxon>Clostridia</taxon>
        <taxon>Eubacteriales</taxon>
        <taxon>Clostridiaceae</taxon>
        <taxon>Clostridium</taxon>
    </lineage>
</organism>
<dbReference type="InterPro" id="IPR003607">
    <property type="entry name" value="HD/PDEase_dom"/>
</dbReference>
<dbReference type="PATRIC" id="fig|1705578.3.peg.1562"/>
<sequence length="368" mass="42265">MEKDKLGAIIISAGYSSRMGDFKPLLKFGECTAVEMIINTFKASKIDDIVVIVGHRQNEVIDVIKDLGVRWIKNEDYSKGMFSSIVKGMEVLQEDVKGFFMNPVDIPLIKTHTVNMLKDKYMEYGKGIIYPKFNEKSGHPPFIDCKYRSEIMKSDGEGGLKRILQKFDNDSIRVSVPDQGILMDMDIKEDYKKLLEYFYLKAPNLEECYCILDLYGVPCNIRRHSNKVSEIALNVLNKLNSKEYNFNKNTMLAAGLLHDLARKEKNHAKEGARILSDLGYPNIAKIIATHMDIEVNEEDNITEGELLYLADKVVQEDELVGLEKRFSEYSSRFSNNLEALNKVRKRFGEARKIEKKIENVLGKNFRYE</sequence>
<protein>
    <submittedName>
        <fullName evidence="3">Molybdenum cofactor cytidylyltransferase</fullName>
        <ecNumber evidence="3">2.7.7.76</ecNumber>
    </submittedName>
</protein>
<dbReference type="NCBIfam" id="NF045665">
    <property type="entry name" value="NTPtran_DVU1551"/>
    <property type="match status" value="1"/>
</dbReference>
<evidence type="ECO:0000313" key="5">
    <source>
        <dbReference type="Proteomes" id="UP000077384"/>
    </source>
</evidence>
<keyword evidence="6" id="KW-1185">Reference proteome</keyword>
<dbReference type="PANTHER" id="PTHR43777:SF1">
    <property type="entry name" value="MOLYBDENUM COFACTOR CYTIDYLYLTRANSFERASE"/>
    <property type="match status" value="1"/>
</dbReference>
<dbReference type="SUPFAM" id="SSF109604">
    <property type="entry name" value="HD-domain/PDEase-like"/>
    <property type="match status" value="1"/>
</dbReference>
<dbReference type="Gene3D" id="1.10.3210.10">
    <property type="entry name" value="Hypothetical protein af1432"/>
    <property type="match status" value="1"/>
</dbReference>
<dbReference type="InterPro" id="IPR054703">
    <property type="entry name" value="Mop-rel"/>
</dbReference>
<gene>
    <name evidence="3" type="primary">mocA</name>
    <name evidence="4" type="ORF">CLCOS_28850</name>
    <name evidence="3" type="ORF">WX73_01167</name>
</gene>
<dbReference type="InterPro" id="IPR025877">
    <property type="entry name" value="MobA-like_NTP_Trfase"/>
</dbReference>
<comment type="caution">
    <text evidence="3">The sequence shown here is derived from an EMBL/GenBank/DDBJ whole genome shotgun (WGS) entry which is preliminary data.</text>
</comment>
<dbReference type="RefSeq" id="WP_063601692.1">
    <property type="nucleotide sequence ID" value="NZ_LITQ01000022.1"/>
</dbReference>
<evidence type="ECO:0000313" key="4">
    <source>
        <dbReference type="EMBL" id="OBR92648.1"/>
    </source>
</evidence>
<dbReference type="GO" id="GO:0061602">
    <property type="term" value="F:molybdenum cofactor cytidylyltransferase activity"/>
    <property type="evidence" value="ECO:0007669"/>
    <property type="project" value="UniProtKB-EC"/>
</dbReference>
<dbReference type="PANTHER" id="PTHR43777">
    <property type="entry name" value="MOLYBDENUM COFACTOR CYTIDYLYLTRANSFERASE"/>
    <property type="match status" value="1"/>
</dbReference>
<name>A0A166SDZ6_9CLOT</name>
<reference evidence="3 5" key="1">
    <citation type="journal article" date="2015" name="Biotechnol. Bioeng.">
        <title>Genome sequence and phenotypic characterization of Caulobacter segnis.</title>
        <authorList>
            <person name="Patel S."/>
            <person name="Fletcher B."/>
            <person name="Scott D.C."/>
            <person name="Ely B."/>
        </authorList>
    </citation>
    <scope>NUCLEOTIDE SEQUENCE [LARGE SCALE GENOMIC DNA]</scope>
    <source>
        <strain evidence="3 5">PS02</strain>
    </source>
</reference>
<dbReference type="SUPFAM" id="SSF53448">
    <property type="entry name" value="Nucleotide-diphospho-sugar transferases"/>
    <property type="match status" value="1"/>
</dbReference>
<dbReference type="EMBL" id="LROR01000056">
    <property type="protein sequence ID" value="OBR92648.1"/>
    <property type="molecule type" value="Genomic_DNA"/>
</dbReference>